<accession>A0ABW1A8P2</accession>
<organism evidence="6 7">
    <name type="scientific">Actinomadura rugatobispora</name>
    <dbReference type="NCBI Taxonomy" id="1994"/>
    <lineage>
        <taxon>Bacteria</taxon>
        <taxon>Bacillati</taxon>
        <taxon>Actinomycetota</taxon>
        <taxon>Actinomycetes</taxon>
        <taxon>Streptosporangiales</taxon>
        <taxon>Thermomonosporaceae</taxon>
        <taxon>Actinomadura</taxon>
    </lineage>
</organism>
<dbReference type="EMBL" id="JBHSON010000076">
    <property type="protein sequence ID" value="MFC5751855.1"/>
    <property type="molecule type" value="Genomic_DNA"/>
</dbReference>
<keyword evidence="7" id="KW-1185">Reference proteome</keyword>
<reference evidence="7" key="1">
    <citation type="journal article" date="2019" name="Int. J. Syst. Evol. Microbiol.">
        <title>The Global Catalogue of Microorganisms (GCM) 10K type strain sequencing project: providing services to taxonomists for standard genome sequencing and annotation.</title>
        <authorList>
            <consortium name="The Broad Institute Genomics Platform"/>
            <consortium name="The Broad Institute Genome Sequencing Center for Infectious Disease"/>
            <person name="Wu L."/>
            <person name="Ma J."/>
        </authorList>
    </citation>
    <scope>NUCLEOTIDE SEQUENCE [LARGE SCALE GENOMIC DNA]</scope>
    <source>
        <strain evidence="7">KCTC 42087</strain>
    </source>
</reference>
<comment type="caution">
    <text evidence="4">Lacks conserved residue(s) required for the propagation of feature annotation.</text>
</comment>
<keyword evidence="3" id="KW-0804">Transcription</keyword>
<evidence type="ECO:0000256" key="2">
    <source>
        <dbReference type="ARBA" id="ARBA00023125"/>
    </source>
</evidence>
<gene>
    <name evidence="6" type="ORF">ACFPZN_40135</name>
</gene>
<protein>
    <submittedName>
        <fullName evidence="6">TetR/AcrR family transcriptional regulator</fullName>
    </submittedName>
</protein>
<dbReference type="RefSeq" id="WP_378287816.1">
    <property type="nucleotide sequence ID" value="NZ_JBHSON010000076.1"/>
</dbReference>
<dbReference type="Gene3D" id="1.10.357.10">
    <property type="entry name" value="Tetracycline Repressor, domain 2"/>
    <property type="match status" value="1"/>
</dbReference>
<evidence type="ECO:0000259" key="5">
    <source>
        <dbReference type="PROSITE" id="PS50977"/>
    </source>
</evidence>
<comment type="caution">
    <text evidence="6">The sequence shown here is derived from an EMBL/GenBank/DDBJ whole genome shotgun (WGS) entry which is preliminary data.</text>
</comment>
<dbReference type="PROSITE" id="PS50977">
    <property type="entry name" value="HTH_TETR_2"/>
    <property type="match status" value="1"/>
</dbReference>
<name>A0ABW1A8P2_9ACTN</name>
<sequence>MSERSPGPRGAETRERILDAAERLMAERGITGVSLNEINTAAGQRNTAALHYHFGGRDGLLRAIMRRHGDWLRDRHDELYARVAATATGTGRDVRGLVEVIVLPVAEYIGLGARQRHGVRVWTSVLAQPRLAIEEVRSVVDPSLTLAGRALVEIMAADMPRDLAVERLVVASQSAMHVLADRAVLEDAPERRREPLPLPLVARNLVDMTVAALLAPVGAATREEAAGTLGAV</sequence>
<dbReference type="SUPFAM" id="SSF46689">
    <property type="entry name" value="Homeodomain-like"/>
    <property type="match status" value="1"/>
</dbReference>
<dbReference type="InterPro" id="IPR009057">
    <property type="entry name" value="Homeodomain-like_sf"/>
</dbReference>
<proteinExistence type="predicted"/>
<dbReference type="PANTHER" id="PTHR30055">
    <property type="entry name" value="HTH-TYPE TRANSCRIPTIONAL REGULATOR RUTR"/>
    <property type="match status" value="1"/>
</dbReference>
<dbReference type="PANTHER" id="PTHR30055:SF234">
    <property type="entry name" value="HTH-TYPE TRANSCRIPTIONAL REGULATOR BETI"/>
    <property type="match status" value="1"/>
</dbReference>
<evidence type="ECO:0000313" key="6">
    <source>
        <dbReference type="EMBL" id="MFC5751855.1"/>
    </source>
</evidence>
<keyword evidence="2 4" id="KW-0238">DNA-binding</keyword>
<dbReference type="Proteomes" id="UP001596074">
    <property type="component" value="Unassembled WGS sequence"/>
</dbReference>
<keyword evidence="1" id="KW-0805">Transcription regulation</keyword>
<evidence type="ECO:0000313" key="7">
    <source>
        <dbReference type="Proteomes" id="UP001596074"/>
    </source>
</evidence>
<dbReference type="InterPro" id="IPR050109">
    <property type="entry name" value="HTH-type_TetR-like_transc_reg"/>
</dbReference>
<evidence type="ECO:0000256" key="4">
    <source>
        <dbReference type="PROSITE-ProRule" id="PRU00335"/>
    </source>
</evidence>
<dbReference type="Pfam" id="PF00440">
    <property type="entry name" value="TetR_N"/>
    <property type="match status" value="1"/>
</dbReference>
<feature type="domain" description="HTH tetR-type" evidence="5">
    <location>
        <begin position="11"/>
        <end position="72"/>
    </location>
</feature>
<evidence type="ECO:0000256" key="3">
    <source>
        <dbReference type="ARBA" id="ARBA00023163"/>
    </source>
</evidence>
<dbReference type="InterPro" id="IPR001647">
    <property type="entry name" value="HTH_TetR"/>
</dbReference>
<evidence type="ECO:0000256" key="1">
    <source>
        <dbReference type="ARBA" id="ARBA00023015"/>
    </source>
</evidence>